<dbReference type="Proteomes" id="UP000567885">
    <property type="component" value="Unassembled WGS sequence"/>
</dbReference>
<reference evidence="1 2" key="1">
    <citation type="submission" date="2020-05" db="EMBL/GenBank/DDBJ databases">
        <title>Identification and distribution of gene clusters putatively required for synthesis of sphingolipid metabolism inhibitors in phylogenetically diverse species of the filamentous fungus Fusarium.</title>
        <authorList>
            <person name="Kim H.-S."/>
            <person name="Busman M."/>
            <person name="Brown D.W."/>
            <person name="Divon H."/>
            <person name="Uhlig S."/>
            <person name="Proctor R.H."/>
        </authorList>
    </citation>
    <scope>NUCLEOTIDE SEQUENCE [LARGE SCALE GENOMIC DNA]</scope>
    <source>
        <strain evidence="1 2">NRRL 20693</strain>
    </source>
</reference>
<dbReference type="AlphaFoldDB" id="A0A8H5WZR9"/>
<evidence type="ECO:0000313" key="2">
    <source>
        <dbReference type="Proteomes" id="UP000567885"/>
    </source>
</evidence>
<organism evidence="1 2">
    <name type="scientific">Fusarium heterosporum</name>
    <dbReference type="NCBI Taxonomy" id="42747"/>
    <lineage>
        <taxon>Eukaryota</taxon>
        <taxon>Fungi</taxon>
        <taxon>Dikarya</taxon>
        <taxon>Ascomycota</taxon>
        <taxon>Pezizomycotina</taxon>
        <taxon>Sordariomycetes</taxon>
        <taxon>Hypocreomycetidae</taxon>
        <taxon>Hypocreales</taxon>
        <taxon>Nectriaceae</taxon>
        <taxon>Fusarium</taxon>
        <taxon>Fusarium heterosporum species complex</taxon>
    </lineage>
</organism>
<evidence type="ECO:0000313" key="1">
    <source>
        <dbReference type="EMBL" id="KAF5677000.1"/>
    </source>
</evidence>
<dbReference type="EMBL" id="JAAGWQ010000027">
    <property type="protein sequence ID" value="KAF5677000.1"/>
    <property type="molecule type" value="Genomic_DNA"/>
</dbReference>
<name>A0A8H5WZR9_FUSHE</name>
<keyword evidence="2" id="KW-1185">Reference proteome</keyword>
<sequence length="205" mass="24289">MLAALSYAFDQGMTYEVEKLKDTIHRYVALRMFHHNPHTNSSLSIDYFKYRSEEIYRSWISLSRDERLQKFLTLGDLVKLYVYMVPYKWWAQLVGEYHWEFMEDIQHAHDRILGKPEENFTEVFNDYFRRTRLGIHPWMENTVRPLTSETAPEDPLARPAPLRLNTPVIQPPIPMSDTSDSPERVIRHIRRETAISPPVDAPIDI</sequence>
<comment type="caution">
    <text evidence="1">The sequence shown here is derived from an EMBL/GenBank/DDBJ whole genome shotgun (WGS) entry which is preliminary data.</text>
</comment>
<dbReference type="OrthoDB" id="5082783at2759"/>
<proteinExistence type="predicted"/>
<gene>
    <name evidence="1" type="ORF">FHETE_1902</name>
</gene>
<accession>A0A8H5WZR9</accession>
<protein>
    <submittedName>
        <fullName evidence="1">Uncharacterized protein</fullName>
    </submittedName>
</protein>